<keyword evidence="3" id="KW-1185">Reference proteome</keyword>
<name>F5RD18_METUF</name>
<keyword evidence="1" id="KW-0812">Transmembrane</keyword>
<dbReference type="Proteomes" id="UP000005019">
    <property type="component" value="Unassembled WGS sequence"/>
</dbReference>
<gene>
    <name evidence="2" type="ORF">METUNv1_02175</name>
</gene>
<comment type="caution">
    <text evidence="2">The sequence shown here is derived from an EMBL/GenBank/DDBJ whole genome shotgun (WGS) entry which is preliminary data.</text>
</comment>
<accession>F5RD18</accession>
<dbReference type="STRING" id="1000565.METUNv1_02175"/>
<evidence type="ECO:0000313" key="3">
    <source>
        <dbReference type="Proteomes" id="UP000005019"/>
    </source>
</evidence>
<dbReference type="EMBL" id="AFHG01000049">
    <property type="protein sequence ID" value="EGK71669.1"/>
    <property type="molecule type" value="Genomic_DNA"/>
</dbReference>
<dbReference type="eggNOG" id="ENOG5032RB7">
    <property type="taxonomic scope" value="Bacteria"/>
</dbReference>
<dbReference type="AlphaFoldDB" id="F5RD18"/>
<keyword evidence="1" id="KW-0472">Membrane</keyword>
<protein>
    <submittedName>
        <fullName evidence="2">Uncharacterized protein</fullName>
    </submittedName>
</protein>
<reference evidence="2 3" key="1">
    <citation type="journal article" date="2011" name="J. Bacteriol.">
        <title>Genome sequence of Methyloversatilis universalis FAM5T, a methylotrophic representative of the order Rhodocyclales.</title>
        <authorList>
            <person name="Kittichotirat W."/>
            <person name="Good N.M."/>
            <person name="Hall R."/>
            <person name="Bringel F."/>
            <person name="Lajus A."/>
            <person name="Medigue C."/>
            <person name="Smalley N.E."/>
            <person name="Beck D."/>
            <person name="Bumgarner R."/>
            <person name="Vuilleumier S."/>
            <person name="Kalyuzhnaya M.G."/>
        </authorList>
    </citation>
    <scope>NUCLEOTIDE SEQUENCE [LARGE SCALE GENOMIC DNA]</scope>
    <source>
        <strain evidence="3">ATCC BAA-1314 / JCM 13912 / FAM5</strain>
    </source>
</reference>
<keyword evidence="1" id="KW-1133">Transmembrane helix</keyword>
<feature type="transmembrane region" description="Helical" evidence="1">
    <location>
        <begin position="12"/>
        <end position="36"/>
    </location>
</feature>
<organism evidence="2 3">
    <name type="scientific">Methyloversatilis universalis (strain ATCC BAA-1314 / DSM 25237 / JCM 13912 / CCUG 52030 / FAM5)</name>
    <dbReference type="NCBI Taxonomy" id="1000565"/>
    <lineage>
        <taxon>Bacteria</taxon>
        <taxon>Pseudomonadati</taxon>
        <taxon>Pseudomonadota</taxon>
        <taxon>Betaproteobacteria</taxon>
        <taxon>Nitrosomonadales</taxon>
        <taxon>Sterolibacteriaceae</taxon>
        <taxon>Methyloversatilis</taxon>
    </lineage>
</organism>
<dbReference type="RefSeq" id="WP_008061552.1">
    <property type="nucleotide sequence ID" value="NZ_AFHG01000049.1"/>
</dbReference>
<proteinExistence type="predicted"/>
<evidence type="ECO:0000256" key="1">
    <source>
        <dbReference type="SAM" id="Phobius"/>
    </source>
</evidence>
<sequence>MTGTPTPLYLDWQFWAAVVAALALVLSQLPPVHLWFRPRRLDVEVHSRIQVTHKVGNPNVGMFVSIRNTGGRELRIRSLRIVIARDSAPLLTLPAQNYFETPSSQASVLFVPFSLKPGDTWAHGTNFLNLFDRATEKLYREAESALRADIQKKLKAKTVQDNEMVVAEQELVAPFTKLFNDLFVWKPGEYVAELIVDAEPGSASFSKKYRFTLYESDSEELETHTDDYKFGGGVSYNIERHVGVFVPLSQHGG</sequence>
<evidence type="ECO:0000313" key="2">
    <source>
        <dbReference type="EMBL" id="EGK71669.1"/>
    </source>
</evidence>